<accession>A0A2W5QB33</accession>
<name>A0A2W5QB33_VARPD</name>
<dbReference type="Gene3D" id="2.60.120.10">
    <property type="entry name" value="Jelly Rolls"/>
    <property type="match status" value="1"/>
</dbReference>
<proteinExistence type="inferred from homology"/>
<evidence type="ECO:0000313" key="4">
    <source>
        <dbReference type="EMBL" id="PZQ74344.1"/>
    </source>
</evidence>
<dbReference type="InterPro" id="IPR012093">
    <property type="entry name" value="Pirin"/>
</dbReference>
<protein>
    <recommendedName>
        <fullName evidence="3">Pirin N-terminal domain-containing protein</fullName>
    </recommendedName>
</protein>
<comment type="caution">
    <text evidence="4">The sequence shown here is derived from an EMBL/GenBank/DDBJ whole genome shotgun (WGS) entry which is preliminary data.</text>
</comment>
<dbReference type="InterPro" id="IPR011051">
    <property type="entry name" value="RmlC_Cupin_sf"/>
</dbReference>
<gene>
    <name evidence="4" type="ORF">DI563_12515</name>
</gene>
<sequence length="291" mass="30843">MPAAAPEVAHHVADKPRRIVARTKGRRNGLAVRLMSPSDFGQLLKPFVFLDFFDNQGPPFVGALHPHSGIATLSYLIDGRMDLIDPDGNTVVLPGGGVEWMQAGRGMWHGGSVGDSGHGRVRGFQLWVALPPALELGPTVAAFQSTEQIVSAGSARVLLGSYGGVSSAIQAPSPMAFLAVKLQAGERWTYTPPPGHTVLWSSPVEGGLLADGVCLYPEELIAFDESNEPVVFDALTDAQFILGSAVPHPHDLALGYYSVHTSPQALADGEAHIQAVGRRLVAQGRLSPRVL</sequence>
<dbReference type="PANTHER" id="PTHR13903">
    <property type="entry name" value="PIRIN-RELATED"/>
    <property type="match status" value="1"/>
</dbReference>
<evidence type="ECO:0000256" key="2">
    <source>
        <dbReference type="RuleBase" id="RU003457"/>
    </source>
</evidence>
<dbReference type="Pfam" id="PF02678">
    <property type="entry name" value="Pirin"/>
    <property type="match status" value="1"/>
</dbReference>
<reference evidence="4 5" key="1">
    <citation type="submission" date="2017-08" db="EMBL/GenBank/DDBJ databases">
        <title>Infants hospitalized years apart are colonized by the same room-sourced microbial strains.</title>
        <authorList>
            <person name="Brooks B."/>
            <person name="Olm M.R."/>
            <person name="Firek B.A."/>
            <person name="Baker R."/>
            <person name="Thomas B.C."/>
            <person name="Morowitz M.J."/>
            <person name="Banfield J.F."/>
        </authorList>
    </citation>
    <scope>NUCLEOTIDE SEQUENCE [LARGE SCALE GENOMIC DNA]</scope>
    <source>
        <strain evidence="4">S2_005_003_R2_41</strain>
    </source>
</reference>
<dbReference type="PANTHER" id="PTHR13903:SF8">
    <property type="entry name" value="PIRIN"/>
    <property type="match status" value="1"/>
</dbReference>
<evidence type="ECO:0000256" key="1">
    <source>
        <dbReference type="ARBA" id="ARBA00008416"/>
    </source>
</evidence>
<feature type="domain" description="Pirin N-terminal" evidence="3">
    <location>
        <begin position="41"/>
        <end position="128"/>
    </location>
</feature>
<dbReference type="EMBL" id="QFPP01000135">
    <property type="protein sequence ID" value="PZQ74344.1"/>
    <property type="molecule type" value="Genomic_DNA"/>
</dbReference>
<organism evidence="4 5">
    <name type="scientific">Variovorax paradoxus</name>
    <dbReference type="NCBI Taxonomy" id="34073"/>
    <lineage>
        <taxon>Bacteria</taxon>
        <taxon>Pseudomonadati</taxon>
        <taxon>Pseudomonadota</taxon>
        <taxon>Betaproteobacteria</taxon>
        <taxon>Burkholderiales</taxon>
        <taxon>Comamonadaceae</taxon>
        <taxon>Variovorax</taxon>
    </lineage>
</organism>
<evidence type="ECO:0000259" key="3">
    <source>
        <dbReference type="Pfam" id="PF02678"/>
    </source>
</evidence>
<comment type="similarity">
    <text evidence="1 2">Belongs to the pirin family.</text>
</comment>
<dbReference type="AlphaFoldDB" id="A0A2W5QB33"/>
<dbReference type="InterPro" id="IPR003829">
    <property type="entry name" value="Pirin_N_dom"/>
</dbReference>
<dbReference type="PIRSF" id="PIRSF006232">
    <property type="entry name" value="Pirin"/>
    <property type="match status" value="1"/>
</dbReference>
<dbReference type="Proteomes" id="UP000249135">
    <property type="component" value="Unassembled WGS sequence"/>
</dbReference>
<dbReference type="SUPFAM" id="SSF51182">
    <property type="entry name" value="RmlC-like cupins"/>
    <property type="match status" value="1"/>
</dbReference>
<dbReference type="InterPro" id="IPR014710">
    <property type="entry name" value="RmlC-like_jellyroll"/>
</dbReference>
<evidence type="ECO:0000313" key="5">
    <source>
        <dbReference type="Proteomes" id="UP000249135"/>
    </source>
</evidence>